<reference evidence="1" key="1">
    <citation type="journal article" date="2023" name="Insect Mol. Biol.">
        <title>Genome sequencing provides insights into the evolution of gene families encoding plant cell wall-degrading enzymes in longhorned beetles.</title>
        <authorList>
            <person name="Shin N.R."/>
            <person name="Okamura Y."/>
            <person name="Kirsch R."/>
            <person name="Pauchet Y."/>
        </authorList>
    </citation>
    <scope>NUCLEOTIDE SEQUENCE</scope>
    <source>
        <strain evidence="1">RBIC_L_NR</strain>
    </source>
</reference>
<dbReference type="AlphaFoldDB" id="A0AAV8YKU5"/>
<dbReference type="PANTHER" id="PTHR10773">
    <property type="entry name" value="DNA-DIRECTED RNA POLYMERASES I, II, AND III SUBUNIT RPABC2"/>
    <property type="match status" value="1"/>
</dbReference>
<sequence length="120" mass="14292">MEEKYMSHIIEKELSRKEKGQDKNRDDRTIVLVFDLQTVLPCPIGDASSFYYGSKLNLFNFTLYDLKNHQGTCFMWHEGEACRGANEIGTWLFRYLQTLGQQTQEDLNLIFYYWVFSKRE</sequence>
<organism evidence="1 2">
    <name type="scientific">Rhamnusium bicolor</name>
    <dbReference type="NCBI Taxonomy" id="1586634"/>
    <lineage>
        <taxon>Eukaryota</taxon>
        <taxon>Metazoa</taxon>
        <taxon>Ecdysozoa</taxon>
        <taxon>Arthropoda</taxon>
        <taxon>Hexapoda</taxon>
        <taxon>Insecta</taxon>
        <taxon>Pterygota</taxon>
        <taxon>Neoptera</taxon>
        <taxon>Endopterygota</taxon>
        <taxon>Coleoptera</taxon>
        <taxon>Polyphaga</taxon>
        <taxon>Cucujiformia</taxon>
        <taxon>Chrysomeloidea</taxon>
        <taxon>Cerambycidae</taxon>
        <taxon>Lepturinae</taxon>
        <taxon>Rhagiini</taxon>
        <taxon>Rhamnusium</taxon>
    </lineage>
</organism>
<dbReference type="PANTHER" id="PTHR10773:SF19">
    <property type="match status" value="1"/>
</dbReference>
<keyword evidence="2" id="KW-1185">Reference proteome</keyword>
<name>A0AAV8YKU5_9CUCU</name>
<dbReference type="EMBL" id="JANEYF010002128">
    <property type="protein sequence ID" value="KAJ8951192.1"/>
    <property type="molecule type" value="Genomic_DNA"/>
</dbReference>
<accession>A0AAV8YKU5</accession>
<evidence type="ECO:0000313" key="2">
    <source>
        <dbReference type="Proteomes" id="UP001162156"/>
    </source>
</evidence>
<dbReference type="Proteomes" id="UP001162156">
    <property type="component" value="Unassembled WGS sequence"/>
</dbReference>
<proteinExistence type="predicted"/>
<protein>
    <submittedName>
        <fullName evidence="1">Uncharacterized protein</fullName>
    </submittedName>
</protein>
<evidence type="ECO:0000313" key="1">
    <source>
        <dbReference type="EMBL" id="KAJ8951192.1"/>
    </source>
</evidence>
<gene>
    <name evidence="1" type="ORF">NQ314_007706</name>
</gene>
<comment type="caution">
    <text evidence="1">The sequence shown here is derived from an EMBL/GenBank/DDBJ whole genome shotgun (WGS) entry which is preliminary data.</text>
</comment>